<feature type="transmembrane region" description="Helical" evidence="4">
    <location>
        <begin position="146"/>
        <end position="166"/>
    </location>
</feature>
<proteinExistence type="predicted"/>
<protein>
    <submittedName>
        <fullName evidence="6">MFS transporter</fullName>
    </submittedName>
</protein>
<organism evidence="6 7">
    <name type="scientific">Thalassotalea marina</name>
    <dbReference type="NCBI Taxonomy" id="1673741"/>
    <lineage>
        <taxon>Bacteria</taxon>
        <taxon>Pseudomonadati</taxon>
        <taxon>Pseudomonadota</taxon>
        <taxon>Gammaproteobacteria</taxon>
        <taxon>Alteromonadales</taxon>
        <taxon>Colwelliaceae</taxon>
        <taxon>Thalassotalea</taxon>
    </lineage>
</organism>
<feature type="transmembrane region" description="Helical" evidence="4">
    <location>
        <begin position="319"/>
        <end position="343"/>
    </location>
</feature>
<dbReference type="AlphaFoldDB" id="A0A919BPD1"/>
<evidence type="ECO:0000256" key="1">
    <source>
        <dbReference type="ARBA" id="ARBA00022692"/>
    </source>
</evidence>
<dbReference type="GO" id="GO:0022857">
    <property type="term" value="F:transmembrane transporter activity"/>
    <property type="evidence" value="ECO:0007669"/>
    <property type="project" value="InterPro"/>
</dbReference>
<keyword evidence="2 4" id="KW-1133">Transmembrane helix</keyword>
<evidence type="ECO:0000313" key="7">
    <source>
        <dbReference type="Proteomes" id="UP000623842"/>
    </source>
</evidence>
<feature type="transmembrane region" description="Helical" evidence="4">
    <location>
        <begin position="79"/>
        <end position="96"/>
    </location>
</feature>
<feature type="domain" description="Major facilitator superfamily (MFS) profile" evidence="5">
    <location>
        <begin position="186"/>
        <end position="372"/>
    </location>
</feature>
<dbReference type="Pfam" id="PF07690">
    <property type="entry name" value="MFS_1"/>
    <property type="match status" value="1"/>
</dbReference>
<dbReference type="InterPro" id="IPR036259">
    <property type="entry name" value="MFS_trans_sf"/>
</dbReference>
<evidence type="ECO:0000256" key="4">
    <source>
        <dbReference type="SAM" id="Phobius"/>
    </source>
</evidence>
<feature type="transmembrane region" description="Helical" evidence="4">
    <location>
        <begin position="116"/>
        <end position="134"/>
    </location>
</feature>
<keyword evidence="3 4" id="KW-0472">Membrane</keyword>
<evidence type="ECO:0000256" key="3">
    <source>
        <dbReference type="ARBA" id="ARBA00023136"/>
    </source>
</evidence>
<dbReference type="InterPro" id="IPR011701">
    <property type="entry name" value="MFS"/>
</dbReference>
<dbReference type="PROSITE" id="PS50850">
    <property type="entry name" value="MFS"/>
    <property type="match status" value="1"/>
</dbReference>
<sequence>MAASPVIVFIGGILSTQLTPDNSLATLPVTIMILGVASAAIPAAMLAKKLGRKQATFIGFSIGLVGNVTAMLATQIASFSLFCLAAFLLGACTAFIQQLRFAAIESTEKESQIPNVLSLLMLSGIFSAFLGPEIAVAAKDWIDSPYGYTGSFTLIAVLNVIAMIILSRFKNPNIANATQMEGGRPLLTIVKQPIFIIALTSAAIGFALMSYLMTATPLSMHQLHGHSLHDTKWVIQTHIAAMFLPSLITGWLINKIGLKHIFFLGTLLYAIVAVVAFSGEQVIHYWWALLLLGVGWNFLFLTGTTLLPKSYSANERHKVQALNDFVIFSCQGLASLMAGWVLFQSNWTGVVSSSLPFIAILFITSIWFYRRK</sequence>
<name>A0A919BPD1_9GAMM</name>
<dbReference type="Gene3D" id="1.20.1250.20">
    <property type="entry name" value="MFS general substrate transporter like domains"/>
    <property type="match status" value="1"/>
</dbReference>
<gene>
    <name evidence="6" type="ORF">GCM10017161_34790</name>
</gene>
<keyword evidence="7" id="KW-1185">Reference proteome</keyword>
<feature type="transmembrane region" description="Helical" evidence="4">
    <location>
        <begin position="349"/>
        <end position="369"/>
    </location>
</feature>
<dbReference type="EMBL" id="BNCK01000009">
    <property type="protein sequence ID" value="GHG02842.1"/>
    <property type="molecule type" value="Genomic_DNA"/>
</dbReference>
<dbReference type="SUPFAM" id="SSF103473">
    <property type="entry name" value="MFS general substrate transporter"/>
    <property type="match status" value="1"/>
</dbReference>
<accession>A0A919BPD1</accession>
<keyword evidence="1 4" id="KW-0812">Transmembrane</keyword>
<evidence type="ECO:0000313" key="6">
    <source>
        <dbReference type="EMBL" id="GHG02842.1"/>
    </source>
</evidence>
<comment type="caution">
    <text evidence="6">The sequence shown here is derived from an EMBL/GenBank/DDBJ whole genome shotgun (WGS) entry which is preliminary data.</text>
</comment>
<dbReference type="Proteomes" id="UP000623842">
    <property type="component" value="Unassembled WGS sequence"/>
</dbReference>
<feature type="transmembrane region" description="Helical" evidence="4">
    <location>
        <begin position="54"/>
        <end position="73"/>
    </location>
</feature>
<dbReference type="PANTHER" id="PTHR23534:SF1">
    <property type="entry name" value="MAJOR FACILITATOR SUPERFAMILY PROTEIN"/>
    <property type="match status" value="1"/>
</dbReference>
<evidence type="ECO:0000259" key="5">
    <source>
        <dbReference type="PROSITE" id="PS50850"/>
    </source>
</evidence>
<dbReference type="PANTHER" id="PTHR23534">
    <property type="entry name" value="MFS PERMEASE"/>
    <property type="match status" value="1"/>
</dbReference>
<feature type="transmembrane region" description="Helical" evidence="4">
    <location>
        <begin position="194"/>
        <end position="213"/>
    </location>
</feature>
<feature type="transmembrane region" description="Helical" evidence="4">
    <location>
        <begin position="285"/>
        <end position="307"/>
    </location>
</feature>
<feature type="transmembrane region" description="Helical" evidence="4">
    <location>
        <begin position="233"/>
        <end position="254"/>
    </location>
</feature>
<evidence type="ECO:0000256" key="2">
    <source>
        <dbReference type="ARBA" id="ARBA00022989"/>
    </source>
</evidence>
<reference evidence="6" key="1">
    <citation type="journal article" date="2014" name="Int. J. Syst. Evol. Microbiol.">
        <title>Complete genome sequence of Corynebacterium casei LMG S-19264T (=DSM 44701T), isolated from a smear-ripened cheese.</title>
        <authorList>
            <consortium name="US DOE Joint Genome Institute (JGI-PGF)"/>
            <person name="Walter F."/>
            <person name="Albersmeier A."/>
            <person name="Kalinowski J."/>
            <person name="Ruckert C."/>
        </authorList>
    </citation>
    <scope>NUCLEOTIDE SEQUENCE</scope>
    <source>
        <strain evidence="6">KCTC 42731</strain>
    </source>
</reference>
<reference evidence="6" key="2">
    <citation type="submission" date="2020-09" db="EMBL/GenBank/DDBJ databases">
        <authorList>
            <person name="Sun Q."/>
            <person name="Kim S."/>
        </authorList>
    </citation>
    <scope>NUCLEOTIDE SEQUENCE</scope>
    <source>
        <strain evidence="6">KCTC 42731</strain>
    </source>
</reference>
<feature type="transmembrane region" description="Helical" evidence="4">
    <location>
        <begin position="261"/>
        <end position="279"/>
    </location>
</feature>
<dbReference type="InterPro" id="IPR020846">
    <property type="entry name" value="MFS_dom"/>
</dbReference>
<feature type="transmembrane region" description="Helical" evidence="4">
    <location>
        <begin position="25"/>
        <end position="47"/>
    </location>
</feature>